<dbReference type="InterPro" id="IPR012340">
    <property type="entry name" value="NA-bd_OB-fold"/>
</dbReference>
<dbReference type="NCBIfam" id="NF007494">
    <property type="entry name" value="PRK10089.1-3"/>
    <property type="match status" value="1"/>
</dbReference>
<accession>A0A1U9K8Z8</accession>
<keyword evidence="2 3" id="KW-0694">RNA-binding</keyword>
<dbReference type="Pfam" id="PF01588">
    <property type="entry name" value="tRNA_bind"/>
    <property type="match status" value="1"/>
</dbReference>
<reference evidence="5 6" key="1">
    <citation type="journal article" date="2015" name="Int. J. Syst. Evol. Microbiol.">
        <title>Novibacillus thermophilus gen. nov., sp. nov., a Gram-staining-negative and moderately thermophilic member of the family Thermoactinomycetaceae.</title>
        <authorList>
            <person name="Yang G."/>
            <person name="Chen J."/>
            <person name="Zhou S."/>
        </authorList>
    </citation>
    <scope>NUCLEOTIDE SEQUENCE [LARGE SCALE GENOMIC DNA]</scope>
    <source>
        <strain evidence="5 6">SG-1</strain>
    </source>
</reference>
<evidence type="ECO:0000256" key="3">
    <source>
        <dbReference type="PROSITE-ProRule" id="PRU00209"/>
    </source>
</evidence>
<feature type="domain" description="TRNA-binding" evidence="4">
    <location>
        <begin position="6"/>
        <end position="109"/>
    </location>
</feature>
<dbReference type="RefSeq" id="WP_077720395.1">
    <property type="nucleotide sequence ID" value="NZ_CP019699.1"/>
</dbReference>
<evidence type="ECO:0000259" key="4">
    <source>
        <dbReference type="PROSITE" id="PS50886"/>
    </source>
</evidence>
<dbReference type="AlphaFoldDB" id="A0A1U9K8Z8"/>
<gene>
    <name evidence="5" type="ORF">B0W44_12955</name>
</gene>
<dbReference type="OrthoDB" id="9794564at2"/>
<dbReference type="CDD" id="cd02798">
    <property type="entry name" value="tRNA_bind_CsaA"/>
    <property type="match status" value="1"/>
</dbReference>
<dbReference type="Proteomes" id="UP000188603">
    <property type="component" value="Chromosome"/>
</dbReference>
<keyword evidence="6" id="KW-1185">Reference proteome</keyword>
<evidence type="ECO:0000256" key="1">
    <source>
        <dbReference type="ARBA" id="ARBA00022555"/>
    </source>
</evidence>
<dbReference type="InterPro" id="IPR051270">
    <property type="entry name" value="Tyrosine-tRNA_ligase_regulator"/>
</dbReference>
<dbReference type="SUPFAM" id="SSF50249">
    <property type="entry name" value="Nucleic acid-binding proteins"/>
    <property type="match status" value="1"/>
</dbReference>
<proteinExistence type="predicted"/>
<dbReference type="EMBL" id="CP019699">
    <property type="protein sequence ID" value="AQS56535.1"/>
    <property type="molecule type" value="Genomic_DNA"/>
</dbReference>
<evidence type="ECO:0000313" key="5">
    <source>
        <dbReference type="EMBL" id="AQS56535.1"/>
    </source>
</evidence>
<dbReference type="PANTHER" id="PTHR11586">
    <property type="entry name" value="TRNA-AMINOACYLATION COFACTOR ARC1 FAMILY MEMBER"/>
    <property type="match status" value="1"/>
</dbReference>
<organism evidence="5 6">
    <name type="scientific">Novibacillus thermophilus</name>
    <dbReference type="NCBI Taxonomy" id="1471761"/>
    <lineage>
        <taxon>Bacteria</taxon>
        <taxon>Bacillati</taxon>
        <taxon>Bacillota</taxon>
        <taxon>Bacilli</taxon>
        <taxon>Bacillales</taxon>
        <taxon>Thermoactinomycetaceae</taxon>
        <taxon>Novibacillus</taxon>
    </lineage>
</organism>
<dbReference type="NCBIfam" id="TIGR02222">
    <property type="entry name" value="chap_CsaA"/>
    <property type="match status" value="1"/>
</dbReference>
<dbReference type="FunFam" id="2.40.50.140:FF:000165">
    <property type="entry name" value="Chaperone CsaA"/>
    <property type="match status" value="1"/>
</dbReference>
<evidence type="ECO:0000256" key="2">
    <source>
        <dbReference type="ARBA" id="ARBA00022884"/>
    </source>
</evidence>
<dbReference type="InterPro" id="IPR008231">
    <property type="entry name" value="CsaA"/>
</dbReference>
<dbReference type="PANTHER" id="PTHR11586:SF37">
    <property type="entry name" value="TRNA-BINDING DOMAIN-CONTAINING PROTEIN"/>
    <property type="match status" value="1"/>
</dbReference>
<protein>
    <submittedName>
        <fullName evidence="5">tRNA-binding protein</fullName>
    </submittedName>
</protein>
<name>A0A1U9K8Z8_9BACL</name>
<dbReference type="KEGG" id="ntr:B0W44_12955"/>
<sequence length="109" mass="12255">MATIEDWNKLDIRVGEVLDVKDFPEARKPAYRLWIDFGEALGVKQSSAQITELYDKEDLQGRQVIAVVNFPPLRIAGFKSEVLVLGVYAKEGVVLLQPDRNVRKGDKIG</sequence>
<dbReference type="STRING" id="1471761.B0W44_12955"/>
<dbReference type="NCBIfam" id="NF007495">
    <property type="entry name" value="PRK10089.1-4"/>
    <property type="match status" value="1"/>
</dbReference>
<dbReference type="GO" id="GO:0000049">
    <property type="term" value="F:tRNA binding"/>
    <property type="evidence" value="ECO:0007669"/>
    <property type="project" value="UniProtKB-UniRule"/>
</dbReference>
<dbReference type="InterPro" id="IPR002547">
    <property type="entry name" value="tRNA-bd_dom"/>
</dbReference>
<dbReference type="Gene3D" id="2.40.50.140">
    <property type="entry name" value="Nucleic acid-binding proteins"/>
    <property type="match status" value="1"/>
</dbReference>
<dbReference type="PROSITE" id="PS50886">
    <property type="entry name" value="TRBD"/>
    <property type="match status" value="1"/>
</dbReference>
<evidence type="ECO:0000313" key="6">
    <source>
        <dbReference type="Proteomes" id="UP000188603"/>
    </source>
</evidence>
<keyword evidence="1 3" id="KW-0820">tRNA-binding</keyword>